<dbReference type="PANTHER" id="PTHR11265:SF0">
    <property type="entry name" value="12S RRNA N4-METHYLCYTIDINE METHYLTRANSFERASE"/>
    <property type="match status" value="1"/>
</dbReference>
<comment type="similarity">
    <text evidence="1 7">Belongs to the methyltransferase superfamily. RsmH family.</text>
</comment>
<keyword evidence="6 7" id="KW-0949">S-adenosyl-L-methionine</keyword>
<feature type="binding site" evidence="7">
    <location>
        <position position="139"/>
    </location>
    <ligand>
        <name>S-adenosyl-L-methionine</name>
        <dbReference type="ChEBI" id="CHEBI:59789"/>
    </ligand>
</feature>
<feature type="binding site" evidence="7">
    <location>
        <begin position="54"/>
        <end position="56"/>
    </location>
    <ligand>
        <name>S-adenosyl-L-methionine</name>
        <dbReference type="ChEBI" id="CHEBI:59789"/>
    </ligand>
</feature>
<feature type="binding site" evidence="7">
    <location>
        <position position="100"/>
    </location>
    <ligand>
        <name>S-adenosyl-L-methionine</name>
        <dbReference type="ChEBI" id="CHEBI:59789"/>
    </ligand>
</feature>
<dbReference type="HAMAP" id="MF_01007">
    <property type="entry name" value="16SrRNA_methyltr_H"/>
    <property type="match status" value="1"/>
</dbReference>
<dbReference type="EC" id="2.1.1.199" evidence="7"/>
<evidence type="ECO:0000313" key="8">
    <source>
        <dbReference type="EMBL" id="AKK06488.1"/>
    </source>
</evidence>
<dbReference type="InterPro" id="IPR002903">
    <property type="entry name" value="RsmH"/>
</dbReference>
<comment type="function">
    <text evidence="7">Specifically methylates the N4 position of cytidine in position 1402 (C1402) of 16S rRNA.</text>
</comment>
<dbReference type="Proteomes" id="UP000035199">
    <property type="component" value="Chromosome"/>
</dbReference>
<proteinExistence type="inferred from homology"/>
<dbReference type="InterPro" id="IPR023397">
    <property type="entry name" value="SAM-dep_MeTrfase_MraW_recog"/>
</dbReference>
<keyword evidence="4 7" id="KW-0489">Methyltransferase</keyword>
<dbReference type="OrthoDB" id="9806637at2"/>
<gene>
    <name evidence="7 8" type="primary">rsmH</name>
    <name evidence="8" type="ORF">CMUST_10860</name>
</gene>
<dbReference type="PANTHER" id="PTHR11265">
    <property type="entry name" value="S-ADENOSYL-METHYLTRANSFERASE MRAW"/>
    <property type="match status" value="1"/>
</dbReference>
<dbReference type="SUPFAM" id="SSF53335">
    <property type="entry name" value="S-adenosyl-L-methionine-dependent methyltransferases"/>
    <property type="match status" value="1"/>
</dbReference>
<keyword evidence="5 7" id="KW-0808">Transferase</keyword>
<evidence type="ECO:0000256" key="6">
    <source>
        <dbReference type="ARBA" id="ARBA00022691"/>
    </source>
</evidence>
<dbReference type="SUPFAM" id="SSF81799">
    <property type="entry name" value="Putative methyltransferase TM0872, insert domain"/>
    <property type="match status" value="1"/>
</dbReference>
<dbReference type="GO" id="GO:0071424">
    <property type="term" value="F:rRNA (cytosine-N4-)-methyltransferase activity"/>
    <property type="evidence" value="ECO:0007669"/>
    <property type="project" value="UniProtKB-UniRule"/>
</dbReference>
<evidence type="ECO:0000256" key="5">
    <source>
        <dbReference type="ARBA" id="ARBA00022679"/>
    </source>
</evidence>
<feature type="binding site" evidence="7">
    <location>
        <position position="132"/>
    </location>
    <ligand>
        <name>S-adenosyl-L-methionine</name>
        <dbReference type="ChEBI" id="CHEBI:59789"/>
    </ligand>
</feature>
<sequence>MVDPQQSTSKLQDELTANHGHVPVLRNRVTELLAPAIAHAGPGAVIIDGTLGAGGHSEFFLETFPDAYVIGLDRDVHALEAARRRLERFGDRFVGLHTRFDQFIQPMEEAAESGNVACKAALEQGIADALFDLGVSSMQLDQVARGFAYRVDAPLDMRMNDTEGITAADILNTYSHGDLARILKNYGDERFAGKIAKAIVKEREKRSFSTSARLVELLYETIPAATRRTGGHPAKRTFQALRVEVNKELEAIENVLPLITKRLIPGGRAVFMSYQSLEDKLVKKFFSELCQSKTPPGLPVDLPEYAAKFRLVTRGAEKATEAEIAENPRAAPVRVRAIEALNPDGSCVYDRKETKE</sequence>
<dbReference type="GO" id="GO:0070475">
    <property type="term" value="P:rRNA base methylation"/>
    <property type="evidence" value="ECO:0007669"/>
    <property type="project" value="UniProtKB-UniRule"/>
</dbReference>
<dbReference type="GO" id="GO:0005737">
    <property type="term" value="C:cytoplasm"/>
    <property type="evidence" value="ECO:0007669"/>
    <property type="project" value="UniProtKB-SubCell"/>
</dbReference>
<dbReference type="AlphaFoldDB" id="A0A0G3H3T0"/>
<organism evidence="8 9">
    <name type="scientific">Corynebacterium mustelae</name>
    <dbReference type="NCBI Taxonomy" id="571915"/>
    <lineage>
        <taxon>Bacteria</taxon>
        <taxon>Bacillati</taxon>
        <taxon>Actinomycetota</taxon>
        <taxon>Actinomycetes</taxon>
        <taxon>Mycobacteriales</taxon>
        <taxon>Corynebacteriaceae</taxon>
        <taxon>Corynebacterium</taxon>
    </lineage>
</organism>
<keyword evidence="3 7" id="KW-0698">rRNA processing</keyword>
<keyword evidence="9" id="KW-1185">Reference proteome</keyword>
<comment type="catalytic activity">
    <reaction evidence="7">
        <text>cytidine(1402) in 16S rRNA + S-adenosyl-L-methionine = N(4)-methylcytidine(1402) in 16S rRNA + S-adenosyl-L-homocysteine + H(+)</text>
        <dbReference type="Rhea" id="RHEA:42928"/>
        <dbReference type="Rhea" id="RHEA-COMP:10286"/>
        <dbReference type="Rhea" id="RHEA-COMP:10287"/>
        <dbReference type="ChEBI" id="CHEBI:15378"/>
        <dbReference type="ChEBI" id="CHEBI:57856"/>
        <dbReference type="ChEBI" id="CHEBI:59789"/>
        <dbReference type="ChEBI" id="CHEBI:74506"/>
        <dbReference type="ChEBI" id="CHEBI:82748"/>
        <dbReference type="EC" id="2.1.1.199"/>
    </reaction>
</comment>
<dbReference type="STRING" id="571915.CMUST_10860"/>
<keyword evidence="2 7" id="KW-0963">Cytoplasm</keyword>
<reference evidence="9" key="2">
    <citation type="submission" date="2015-05" db="EMBL/GenBank/DDBJ databases">
        <title>Complete genome sequence of Corynebacterium mustelae DSM 45274, isolated from various tissues of a male ferret with lethal sepsis.</title>
        <authorList>
            <person name="Ruckert C."/>
            <person name="Albersmeier A."/>
            <person name="Winkler A."/>
            <person name="Tauch A."/>
        </authorList>
    </citation>
    <scope>NUCLEOTIDE SEQUENCE [LARGE SCALE GENOMIC DNA]</scope>
    <source>
        <strain evidence="9">DSM 45274</strain>
    </source>
</reference>
<evidence type="ECO:0000313" key="9">
    <source>
        <dbReference type="Proteomes" id="UP000035199"/>
    </source>
</evidence>
<dbReference type="RefSeq" id="WP_047262507.1">
    <property type="nucleotide sequence ID" value="NZ_CP011542.1"/>
</dbReference>
<evidence type="ECO:0000256" key="4">
    <source>
        <dbReference type="ARBA" id="ARBA00022603"/>
    </source>
</evidence>
<dbReference type="Gene3D" id="3.40.50.150">
    <property type="entry name" value="Vaccinia Virus protein VP39"/>
    <property type="match status" value="1"/>
</dbReference>
<dbReference type="Gene3D" id="1.10.150.170">
    <property type="entry name" value="Putative methyltransferase TM0872, insert domain"/>
    <property type="match status" value="1"/>
</dbReference>
<evidence type="ECO:0000256" key="2">
    <source>
        <dbReference type="ARBA" id="ARBA00022490"/>
    </source>
</evidence>
<comment type="subcellular location">
    <subcellularLocation>
        <location evidence="7">Cytoplasm</location>
    </subcellularLocation>
</comment>
<protein>
    <recommendedName>
        <fullName evidence="7">Ribosomal RNA small subunit methyltransferase H</fullName>
        <ecNumber evidence="7">2.1.1.199</ecNumber>
    </recommendedName>
    <alternativeName>
        <fullName evidence="7">16S rRNA m(4)C1402 methyltransferase</fullName>
    </alternativeName>
    <alternativeName>
        <fullName evidence="7">rRNA (cytosine-N(4)-)-methyltransferase RsmH</fullName>
    </alternativeName>
</protein>
<dbReference type="FunFam" id="1.10.150.170:FF:000001">
    <property type="entry name" value="Ribosomal RNA small subunit methyltransferase H"/>
    <property type="match status" value="1"/>
</dbReference>
<accession>A0A0G3H3T0</accession>
<reference evidence="8 9" key="1">
    <citation type="journal article" date="2015" name="Genome Announc.">
        <title>Complete Genome Sequence of the Type Strain Corynebacterium mustelae DSM 45274, Isolated from Various Tissues of a Male Ferret with Lethal Sepsis.</title>
        <authorList>
            <person name="Ruckert C."/>
            <person name="Eimer J."/>
            <person name="Winkler A."/>
            <person name="Tauch A."/>
        </authorList>
    </citation>
    <scope>NUCLEOTIDE SEQUENCE [LARGE SCALE GENOMIC DNA]</scope>
    <source>
        <strain evidence="8 9">DSM 45274</strain>
    </source>
</reference>
<dbReference type="PIRSF" id="PIRSF004486">
    <property type="entry name" value="MraW"/>
    <property type="match status" value="1"/>
</dbReference>
<dbReference type="InterPro" id="IPR029063">
    <property type="entry name" value="SAM-dependent_MTases_sf"/>
</dbReference>
<evidence type="ECO:0000256" key="3">
    <source>
        <dbReference type="ARBA" id="ARBA00022552"/>
    </source>
</evidence>
<dbReference type="Pfam" id="PF01795">
    <property type="entry name" value="Methyltransf_5"/>
    <property type="match status" value="1"/>
</dbReference>
<evidence type="ECO:0000256" key="1">
    <source>
        <dbReference type="ARBA" id="ARBA00010396"/>
    </source>
</evidence>
<dbReference type="PATRIC" id="fig|571915.4.peg.2311"/>
<name>A0A0G3H3T0_9CORY</name>
<feature type="binding site" evidence="7">
    <location>
        <position position="73"/>
    </location>
    <ligand>
        <name>S-adenosyl-L-methionine</name>
        <dbReference type="ChEBI" id="CHEBI:59789"/>
    </ligand>
</feature>
<evidence type="ECO:0000256" key="7">
    <source>
        <dbReference type="HAMAP-Rule" id="MF_01007"/>
    </source>
</evidence>
<dbReference type="EMBL" id="CP011542">
    <property type="protein sequence ID" value="AKK06488.1"/>
    <property type="molecule type" value="Genomic_DNA"/>
</dbReference>
<dbReference type="NCBIfam" id="TIGR00006">
    <property type="entry name" value="16S rRNA (cytosine(1402)-N(4))-methyltransferase RsmH"/>
    <property type="match status" value="1"/>
</dbReference>
<dbReference type="KEGG" id="cmv:CMUST_10860"/>